<dbReference type="EMBL" id="PVNL01000057">
    <property type="protein sequence ID" value="PRQ07310.1"/>
    <property type="molecule type" value="Genomic_DNA"/>
</dbReference>
<evidence type="ECO:0000313" key="3">
    <source>
        <dbReference type="Proteomes" id="UP000238823"/>
    </source>
</evidence>
<accession>A0A2S9YQF4</accession>
<feature type="compositionally biased region" description="Acidic residues" evidence="1">
    <location>
        <begin position="40"/>
        <end position="84"/>
    </location>
</feature>
<gene>
    <name evidence="2" type="ORF">ENSA7_30200</name>
</gene>
<sequence length="460" mass="47021">MTNFSGRGQNRTILSLTLAVSSLACKPPPAVDDAGSETAGDGDGDPTGDGDGDPTGDGDGDPTGDGDGDPTGDGDGDPTGDGDGDPSGCAGALDILLVVDNSGTMGEAQARLAASMAGLIDPLDAAGVDWRIGVTTTDNGNPWCPPGQTTPEAGNLVLSSCKSRLGDFNFNNGQIDASDLACNDVCEFANVAIAPTTTEVDDTPAPRRWVERIDGVSNLADDLDPAAALACLVPMGINGCGFEQQLESGYLALVRAQNADEMNYGFLRSDASLLVIIVSDEVDCSYNKGWSEIFEPDGNKVFWSDPNSQFPTSAVCWNAGVECVGDPSSYASCDPADFDVNAESAASDADAVLHPVGRYDALLDGLEAQLQALDPTAAVQLSVIGGAAGDGTLVYAASPDSNFQNSFGIGPGCSAGDMEALPPVRMREVVEHSGGQLQSICADSYAGTLGKLVEPFTACP</sequence>
<dbReference type="Proteomes" id="UP000238823">
    <property type="component" value="Unassembled WGS sequence"/>
</dbReference>
<organism evidence="2 3">
    <name type="scientific">Enhygromyxa salina</name>
    <dbReference type="NCBI Taxonomy" id="215803"/>
    <lineage>
        <taxon>Bacteria</taxon>
        <taxon>Pseudomonadati</taxon>
        <taxon>Myxococcota</taxon>
        <taxon>Polyangia</taxon>
        <taxon>Nannocystales</taxon>
        <taxon>Nannocystaceae</taxon>
        <taxon>Enhygromyxa</taxon>
    </lineage>
</organism>
<feature type="region of interest" description="Disordered" evidence="1">
    <location>
        <begin position="25"/>
        <end position="88"/>
    </location>
</feature>
<evidence type="ECO:0000256" key="1">
    <source>
        <dbReference type="SAM" id="MobiDB-lite"/>
    </source>
</evidence>
<protein>
    <submittedName>
        <fullName evidence="2">Uncharacterized protein</fullName>
    </submittedName>
</protein>
<dbReference type="RefSeq" id="WP_181233758.1">
    <property type="nucleotide sequence ID" value="NZ_PVNL01000057.1"/>
</dbReference>
<proteinExistence type="predicted"/>
<evidence type="ECO:0000313" key="2">
    <source>
        <dbReference type="EMBL" id="PRQ07310.1"/>
    </source>
</evidence>
<dbReference type="AlphaFoldDB" id="A0A2S9YQF4"/>
<dbReference type="PROSITE" id="PS51257">
    <property type="entry name" value="PROKAR_LIPOPROTEIN"/>
    <property type="match status" value="1"/>
</dbReference>
<name>A0A2S9YQF4_9BACT</name>
<comment type="caution">
    <text evidence="2">The sequence shown here is derived from an EMBL/GenBank/DDBJ whole genome shotgun (WGS) entry which is preliminary data.</text>
</comment>
<reference evidence="2 3" key="1">
    <citation type="submission" date="2018-03" db="EMBL/GenBank/DDBJ databases">
        <title>Draft Genome Sequences of the Obligatory Marine Myxobacteria Enhygromyxa salina SWB007.</title>
        <authorList>
            <person name="Poehlein A."/>
            <person name="Moghaddam J.A."/>
            <person name="Harms H."/>
            <person name="Alanjari M."/>
            <person name="Koenig G.M."/>
            <person name="Daniel R."/>
            <person name="Schaeberle T.F."/>
        </authorList>
    </citation>
    <scope>NUCLEOTIDE SEQUENCE [LARGE SCALE GENOMIC DNA]</scope>
    <source>
        <strain evidence="2 3">SWB007</strain>
    </source>
</reference>